<dbReference type="EMBL" id="PGFG01000001">
    <property type="protein sequence ID" value="PJJ76115.1"/>
    <property type="molecule type" value="Genomic_DNA"/>
</dbReference>
<dbReference type="InterPro" id="IPR002347">
    <property type="entry name" value="SDR_fam"/>
</dbReference>
<reference evidence="5 6" key="1">
    <citation type="submission" date="2017-11" db="EMBL/GenBank/DDBJ databases">
        <title>Genomic Encyclopedia of Archaeal and Bacterial Type Strains, Phase II (KMG-II): From Individual Species to Whole Genera.</title>
        <authorList>
            <person name="Goeker M."/>
        </authorList>
    </citation>
    <scope>NUCLEOTIDE SEQUENCE [LARGE SCALE GENOMIC DNA]</scope>
    <source>
        <strain evidence="5 6">DSM 27268</strain>
    </source>
</reference>
<name>A0A2M9CW53_9BACT</name>
<comment type="similarity">
    <text evidence="1 3">Belongs to the short-chain dehydrogenases/reductases (SDR) family.</text>
</comment>
<evidence type="ECO:0000259" key="4">
    <source>
        <dbReference type="SMART" id="SM00822"/>
    </source>
</evidence>
<dbReference type="InterPro" id="IPR036291">
    <property type="entry name" value="NAD(P)-bd_dom_sf"/>
</dbReference>
<protein>
    <recommendedName>
        <fullName evidence="4">Ketoreductase domain-containing protein</fullName>
    </recommendedName>
</protein>
<accession>A0A2M9CW53</accession>
<dbReference type="GO" id="GO:0016491">
    <property type="term" value="F:oxidoreductase activity"/>
    <property type="evidence" value="ECO:0007669"/>
    <property type="project" value="UniProtKB-KW"/>
</dbReference>
<evidence type="ECO:0000256" key="3">
    <source>
        <dbReference type="RuleBase" id="RU000363"/>
    </source>
</evidence>
<dbReference type="PANTHER" id="PTHR43086">
    <property type="entry name" value="VERY-LONG-CHAIN 3-OXOOACYL-COA REDUCTASE"/>
    <property type="match status" value="1"/>
</dbReference>
<dbReference type="PIRSF" id="PIRSF000126">
    <property type="entry name" value="11-beta-HSD1"/>
    <property type="match status" value="1"/>
</dbReference>
<dbReference type="PRINTS" id="PR00081">
    <property type="entry name" value="GDHRDH"/>
</dbReference>
<evidence type="ECO:0000313" key="5">
    <source>
        <dbReference type="EMBL" id="PJJ76115.1"/>
    </source>
</evidence>
<dbReference type="Proteomes" id="UP000230000">
    <property type="component" value="Unassembled WGS sequence"/>
</dbReference>
<organism evidence="5 6">
    <name type="scientific">Thermoflavifilum aggregans</name>
    <dbReference type="NCBI Taxonomy" id="454188"/>
    <lineage>
        <taxon>Bacteria</taxon>
        <taxon>Pseudomonadati</taxon>
        <taxon>Bacteroidota</taxon>
        <taxon>Chitinophagia</taxon>
        <taxon>Chitinophagales</taxon>
        <taxon>Chitinophagaceae</taxon>
        <taxon>Thermoflavifilum</taxon>
    </lineage>
</organism>
<dbReference type="OrthoDB" id="9808814at2"/>
<evidence type="ECO:0000256" key="2">
    <source>
        <dbReference type="ARBA" id="ARBA00023002"/>
    </source>
</evidence>
<evidence type="ECO:0000256" key="1">
    <source>
        <dbReference type="ARBA" id="ARBA00006484"/>
    </source>
</evidence>
<dbReference type="PRINTS" id="PR00080">
    <property type="entry name" value="SDRFAMILY"/>
</dbReference>
<dbReference type="SUPFAM" id="SSF51735">
    <property type="entry name" value="NAD(P)-binding Rossmann-fold domains"/>
    <property type="match status" value="1"/>
</dbReference>
<sequence>MRYALVTGASSGIGKEIARCLAQRNWNLLLVARNEEILAQTSSELHQQYQVDVRYLPADLSESAEVDKLIQWVRHQQTPLGVLVNNAGYGVWGSFDTLSWQAQQQMLQVNVMALLQITHSLLPLLQADKEPAYILQVGSLAGYLPLPYFNLYAASKALVNSFTRALAYELRSQNIYVTLLAPGAVATRFNERAGLNDIPAAQRYAHPADMVARAAVDGLFKRKAVVMPGFSNRLMARLVSCLPKSWSMAVAARIYKPQ</sequence>
<dbReference type="PANTHER" id="PTHR43086:SF3">
    <property type="entry name" value="NADP-DEPENDENT 3-HYDROXY ACID DEHYDROGENASE YDFG"/>
    <property type="match status" value="1"/>
</dbReference>
<dbReference type="InterPro" id="IPR057326">
    <property type="entry name" value="KR_dom"/>
</dbReference>
<dbReference type="Pfam" id="PF00106">
    <property type="entry name" value="adh_short"/>
    <property type="match status" value="1"/>
</dbReference>
<gene>
    <name evidence="5" type="ORF">BXY57_1718</name>
</gene>
<evidence type="ECO:0000313" key="6">
    <source>
        <dbReference type="Proteomes" id="UP000230000"/>
    </source>
</evidence>
<comment type="caution">
    <text evidence="5">The sequence shown here is derived from an EMBL/GenBank/DDBJ whole genome shotgun (WGS) entry which is preliminary data.</text>
</comment>
<dbReference type="SMART" id="SM00822">
    <property type="entry name" value="PKS_KR"/>
    <property type="match status" value="1"/>
</dbReference>
<keyword evidence="6" id="KW-1185">Reference proteome</keyword>
<keyword evidence="2" id="KW-0560">Oxidoreductase</keyword>
<feature type="domain" description="Ketoreductase" evidence="4">
    <location>
        <begin position="2"/>
        <end position="188"/>
    </location>
</feature>
<dbReference type="RefSeq" id="WP_100314636.1">
    <property type="nucleotide sequence ID" value="NZ_PGFG01000001.1"/>
</dbReference>
<dbReference type="AlphaFoldDB" id="A0A2M9CW53"/>
<dbReference type="Gene3D" id="3.40.50.720">
    <property type="entry name" value="NAD(P)-binding Rossmann-like Domain"/>
    <property type="match status" value="1"/>
</dbReference>
<proteinExistence type="inferred from homology"/>